<protein>
    <submittedName>
        <fullName evidence="9">Rotamase</fullName>
    </submittedName>
</protein>
<evidence type="ECO:0000256" key="1">
    <source>
        <dbReference type="ARBA" id="ARBA00022729"/>
    </source>
</evidence>
<evidence type="ECO:0000256" key="6">
    <source>
        <dbReference type="PROSITE-ProRule" id="PRU00278"/>
    </source>
</evidence>
<dbReference type="SUPFAM" id="SSF109998">
    <property type="entry name" value="Triger factor/SurA peptide-binding domain-like"/>
    <property type="match status" value="1"/>
</dbReference>
<evidence type="ECO:0000256" key="2">
    <source>
        <dbReference type="ARBA" id="ARBA00022764"/>
    </source>
</evidence>
<feature type="signal peptide" evidence="7">
    <location>
        <begin position="1"/>
        <end position="25"/>
    </location>
</feature>
<dbReference type="AlphaFoldDB" id="A0A2W5BID8"/>
<evidence type="ECO:0000259" key="8">
    <source>
        <dbReference type="PROSITE" id="PS50198"/>
    </source>
</evidence>
<organism evidence="9 10">
    <name type="scientific">Micavibrio aeruginosavorus</name>
    <dbReference type="NCBI Taxonomy" id="349221"/>
    <lineage>
        <taxon>Bacteria</taxon>
        <taxon>Pseudomonadati</taxon>
        <taxon>Bdellovibrionota</taxon>
        <taxon>Bdellovibrionia</taxon>
        <taxon>Bdellovibrionales</taxon>
        <taxon>Pseudobdellovibrionaceae</taxon>
        <taxon>Micavibrio</taxon>
    </lineage>
</organism>
<dbReference type="InterPro" id="IPR046357">
    <property type="entry name" value="PPIase_dom_sf"/>
</dbReference>
<dbReference type="EMBL" id="QFNK01000319">
    <property type="protein sequence ID" value="PZO80898.1"/>
    <property type="molecule type" value="Genomic_DNA"/>
</dbReference>
<dbReference type="InterPro" id="IPR050280">
    <property type="entry name" value="OMP_Chaperone_SurA"/>
</dbReference>
<dbReference type="PANTHER" id="PTHR47637">
    <property type="entry name" value="CHAPERONE SURA"/>
    <property type="match status" value="1"/>
</dbReference>
<dbReference type="Pfam" id="PF00639">
    <property type="entry name" value="Rotamase"/>
    <property type="match status" value="1"/>
</dbReference>
<evidence type="ECO:0000256" key="5">
    <source>
        <dbReference type="ARBA" id="ARBA00023235"/>
    </source>
</evidence>
<keyword evidence="4" id="KW-0143">Chaperone</keyword>
<keyword evidence="1 7" id="KW-0732">Signal</keyword>
<reference evidence="9 10" key="1">
    <citation type="submission" date="2017-08" db="EMBL/GenBank/DDBJ databases">
        <title>Infants hospitalized years apart are colonized by the same room-sourced microbial strains.</title>
        <authorList>
            <person name="Brooks B."/>
            <person name="Olm M.R."/>
            <person name="Firek B.A."/>
            <person name="Baker R."/>
            <person name="Thomas B.C."/>
            <person name="Morowitz M.J."/>
            <person name="Banfield J.F."/>
        </authorList>
    </citation>
    <scope>NUCLEOTIDE SEQUENCE [LARGE SCALE GENOMIC DNA]</scope>
    <source>
        <strain evidence="9">S2_018_000_R2_104</strain>
    </source>
</reference>
<dbReference type="PROSITE" id="PS50198">
    <property type="entry name" value="PPIC_PPIASE_2"/>
    <property type="match status" value="1"/>
</dbReference>
<keyword evidence="5 6" id="KW-0413">Isomerase</keyword>
<keyword evidence="2" id="KW-0574">Periplasm</keyword>
<sequence>MKYGILTAVAVATLSIVLPPVSASAQNVMGIAAVVNDEAISMQDVNDRMKLVMVSSGLPDSAEIRTKIRPQVIDSLVEEQLKLQTAARSKLTAGDKEVEEGFKTIAQQNNIPADKFEMALKQQGVPMATLKRQIKAQLSWNNYVRDRLKNRVNVSTSDVDTRIERMKSKIGQTEYLVADIFLPLDNPKRNKEVEEFAGRMAKELQAKKAPFGPVAAQFSKAAGAEKGGTLGWVQPGQLPEEMDKVLLTLEEGQISNPIRTQDGIHVMMLQKKRTLTAEAIPPRDELTNMIGLERL</sequence>
<dbReference type="Gene3D" id="1.10.4030.10">
    <property type="entry name" value="Porin chaperone SurA, peptide-binding domain"/>
    <property type="match status" value="1"/>
</dbReference>
<evidence type="ECO:0000256" key="3">
    <source>
        <dbReference type="ARBA" id="ARBA00023110"/>
    </source>
</evidence>
<dbReference type="InterPro" id="IPR000297">
    <property type="entry name" value="PPIase_PpiC"/>
</dbReference>
<name>A0A2W5BID8_9BACT</name>
<dbReference type="InterPro" id="IPR015391">
    <property type="entry name" value="SurA_N"/>
</dbReference>
<evidence type="ECO:0000313" key="9">
    <source>
        <dbReference type="EMBL" id="PZO80898.1"/>
    </source>
</evidence>
<feature type="chain" id="PRO_5016027890" evidence="7">
    <location>
        <begin position="26"/>
        <end position="295"/>
    </location>
</feature>
<feature type="domain" description="PpiC" evidence="8">
    <location>
        <begin position="172"/>
        <end position="271"/>
    </location>
</feature>
<feature type="non-terminal residue" evidence="9">
    <location>
        <position position="295"/>
    </location>
</feature>
<proteinExistence type="predicted"/>
<dbReference type="GO" id="GO:0003755">
    <property type="term" value="F:peptidyl-prolyl cis-trans isomerase activity"/>
    <property type="evidence" value="ECO:0007669"/>
    <property type="project" value="UniProtKB-KW"/>
</dbReference>
<evidence type="ECO:0000256" key="7">
    <source>
        <dbReference type="SAM" id="SignalP"/>
    </source>
</evidence>
<keyword evidence="3 6" id="KW-0697">Rotamase</keyword>
<accession>A0A2W5BID8</accession>
<dbReference type="SUPFAM" id="SSF54534">
    <property type="entry name" value="FKBP-like"/>
    <property type="match status" value="1"/>
</dbReference>
<gene>
    <name evidence="9" type="ORF">DI626_11100</name>
</gene>
<dbReference type="Proteomes" id="UP000249557">
    <property type="component" value="Unassembled WGS sequence"/>
</dbReference>
<evidence type="ECO:0000256" key="4">
    <source>
        <dbReference type="ARBA" id="ARBA00023186"/>
    </source>
</evidence>
<evidence type="ECO:0000313" key="10">
    <source>
        <dbReference type="Proteomes" id="UP000249557"/>
    </source>
</evidence>
<dbReference type="Pfam" id="PF09312">
    <property type="entry name" value="SurA_N"/>
    <property type="match status" value="1"/>
</dbReference>
<dbReference type="PANTHER" id="PTHR47637:SF1">
    <property type="entry name" value="CHAPERONE SURA"/>
    <property type="match status" value="1"/>
</dbReference>
<dbReference type="Gene3D" id="3.10.50.40">
    <property type="match status" value="1"/>
</dbReference>
<comment type="caution">
    <text evidence="9">The sequence shown here is derived from an EMBL/GenBank/DDBJ whole genome shotgun (WGS) entry which is preliminary data.</text>
</comment>
<dbReference type="InterPro" id="IPR027304">
    <property type="entry name" value="Trigger_fact/SurA_dom_sf"/>
</dbReference>